<dbReference type="VEuPathDB" id="FungiDB:P175DRAFT_0436051"/>
<comment type="caution">
    <text evidence="3">The sequence shown here is derived from an EMBL/GenBank/DDBJ whole genome shotgun (WGS) entry which is preliminary data.</text>
</comment>
<keyword evidence="4" id="KW-1185">Reference proteome</keyword>
<dbReference type="InterPro" id="IPR012312">
    <property type="entry name" value="Hemerythrin-like"/>
</dbReference>
<accession>A0A0F8X7P7</accession>
<reference evidence="3 4" key="1">
    <citation type="submission" date="2015-02" db="EMBL/GenBank/DDBJ databases">
        <title>Draft Genome Sequences of Two Closely-Related Aflatoxigenic Aspergillus Species Obtained from the Cote d'Ivoire.</title>
        <authorList>
            <person name="Moore G.G."/>
            <person name="Beltz S.B."/>
            <person name="Mack B.M."/>
        </authorList>
    </citation>
    <scope>NUCLEOTIDE SEQUENCE [LARGE SCALE GENOMIC DNA]</scope>
    <source>
        <strain evidence="3 4">SRRC1432</strain>
    </source>
</reference>
<feature type="region of interest" description="Disordered" evidence="1">
    <location>
        <begin position="1"/>
        <end position="20"/>
    </location>
</feature>
<feature type="compositionally biased region" description="Polar residues" evidence="1">
    <location>
        <begin position="1"/>
        <end position="12"/>
    </location>
</feature>
<dbReference type="PANTHER" id="PTHR38048:SF1">
    <property type="entry name" value="HEMERYTHRIN-LIKE DOMAIN-CONTAINING PROTEIN"/>
    <property type="match status" value="1"/>
</dbReference>
<evidence type="ECO:0000259" key="2">
    <source>
        <dbReference type="Pfam" id="PF01814"/>
    </source>
</evidence>
<dbReference type="EMBL" id="JYKN01001613">
    <property type="protein sequence ID" value="KKK19627.1"/>
    <property type="molecule type" value="Genomic_DNA"/>
</dbReference>
<dbReference type="AlphaFoldDB" id="A0A0F8X7P7"/>
<protein>
    <recommendedName>
        <fullName evidence="2">Hemerythrin-like domain-containing protein</fullName>
    </recommendedName>
</protein>
<sequence length="195" mass="22434">MAQEDSLASSSPDGDALPQLSPSEFRIYNRMSEKMNLIHNQFRFLWTQLKDSCSLGTSTSTSADPNPATNNALYLLTDDDDFILTGLGFCSGLSGHHSIEEWYIFPQLALRMPEFTDGDILKEQHRRIHTGLVRMEKYLERCGEGEMQLDRAEVKRVMDGFGDVLWEHLNDEVVILRAENMRKYWSLEEMEKLPI</sequence>
<gene>
    <name evidence="3" type="ORF">AOCH_000893</name>
</gene>
<evidence type="ECO:0000313" key="3">
    <source>
        <dbReference type="EMBL" id="KKK19627.1"/>
    </source>
</evidence>
<dbReference type="Gene3D" id="1.20.120.520">
    <property type="entry name" value="nmb1532 protein domain like"/>
    <property type="match status" value="1"/>
</dbReference>
<dbReference type="Pfam" id="PF01814">
    <property type="entry name" value="Hemerythrin"/>
    <property type="match status" value="1"/>
</dbReference>
<dbReference type="Proteomes" id="UP000034947">
    <property type="component" value="Unassembled WGS sequence"/>
</dbReference>
<proteinExistence type="predicted"/>
<evidence type="ECO:0000313" key="4">
    <source>
        <dbReference type="Proteomes" id="UP000034947"/>
    </source>
</evidence>
<feature type="domain" description="Hemerythrin-like" evidence="2">
    <location>
        <begin position="89"/>
        <end position="172"/>
    </location>
</feature>
<name>A0A0F8X7P7_9EURO</name>
<dbReference type="PANTHER" id="PTHR38048">
    <property type="entry name" value="EXPRESSED PROTEIN"/>
    <property type="match status" value="1"/>
</dbReference>
<dbReference type="OrthoDB" id="10044044at2759"/>
<evidence type="ECO:0000256" key="1">
    <source>
        <dbReference type="SAM" id="MobiDB-lite"/>
    </source>
</evidence>
<organism evidence="3 4">
    <name type="scientific">Aspergillus ochraceoroseus</name>
    <dbReference type="NCBI Taxonomy" id="138278"/>
    <lineage>
        <taxon>Eukaryota</taxon>
        <taxon>Fungi</taxon>
        <taxon>Dikarya</taxon>
        <taxon>Ascomycota</taxon>
        <taxon>Pezizomycotina</taxon>
        <taxon>Eurotiomycetes</taxon>
        <taxon>Eurotiomycetidae</taxon>
        <taxon>Eurotiales</taxon>
        <taxon>Aspergillaceae</taxon>
        <taxon>Aspergillus</taxon>
        <taxon>Aspergillus subgen. Nidulantes</taxon>
    </lineage>
</organism>
<dbReference type="InterPro" id="IPR053206">
    <property type="entry name" value="Dimeric_xanthone_biosynth"/>
</dbReference>
<dbReference type="CDD" id="cd12108">
    <property type="entry name" value="Hr-like"/>
    <property type="match status" value="1"/>
</dbReference>